<protein>
    <submittedName>
        <fullName evidence="1">Uncharacterized protein</fullName>
    </submittedName>
</protein>
<evidence type="ECO:0000313" key="1">
    <source>
        <dbReference type="EMBL" id="TKA61586.1"/>
    </source>
</evidence>
<dbReference type="EMBL" id="NAJQ01001198">
    <property type="protein sequence ID" value="TKA61586.1"/>
    <property type="molecule type" value="Genomic_DNA"/>
</dbReference>
<organism evidence="1 2">
    <name type="scientific">Friedmanniomyces simplex</name>
    <dbReference type="NCBI Taxonomy" id="329884"/>
    <lineage>
        <taxon>Eukaryota</taxon>
        <taxon>Fungi</taxon>
        <taxon>Dikarya</taxon>
        <taxon>Ascomycota</taxon>
        <taxon>Pezizomycotina</taxon>
        <taxon>Dothideomycetes</taxon>
        <taxon>Dothideomycetidae</taxon>
        <taxon>Mycosphaerellales</taxon>
        <taxon>Teratosphaeriaceae</taxon>
        <taxon>Friedmanniomyces</taxon>
    </lineage>
</organism>
<dbReference type="OrthoDB" id="2735536at2759"/>
<keyword evidence="2" id="KW-1185">Reference proteome</keyword>
<dbReference type="AlphaFoldDB" id="A0A4U0WHJ3"/>
<dbReference type="Gene3D" id="3.40.50.720">
    <property type="entry name" value="NAD(P)-binding Rossmann-like Domain"/>
    <property type="match status" value="1"/>
</dbReference>
<dbReference type="Proteomes" id="UP000309340">
    <property type="component" value="Unassembled WGS sequence"/>
</dbReference>
<comment type="caution">
    <text evidence="1">The sequence shown here is derived from an EMBL/GenBank/DDBJ whole genome shotgun (WGS) entry which is preliminary data.</text>
</comment>
<proteinExistence type="predicted"/>
<evidence type="ECO:0000313" key="2">
    <source>
        <dbReference type="Proteomes" id="UP000309340"/>
    </source>
</evidence>
<name>A0A4U0WHJ3_9PEZI</name>
<accession>A0A4U0WHJ3</accession>
<sequence>MSVCAASKAQTEQAMWHFTKEHEPQFVANSVLHVFALWHKNYFFEVLYPQFVIDIKDTACSHAHNKIWTDWIARLKMYPDHNFPDPPENEGGDMANVTGRPKAERLLKWLGKDGLRPMEEFMKEVCDTFA</sequence>
<gene>
    <name evidence="1" type="ORF">B0A55_10505</name>
</gene>
<reference evidence="1 2" key="1">
    <citation type="submission" date="2017-03" db="EMBL/GenBank/DDBJ databases">
        <title>Genomes of endolithic fungi from Antarctica.</title>
        <authorList>
            <person name="Coleine C."/>
            <person name="Masonjones S."/>
            <person name="Stajich J.E."/>
        </authorList>
    </citation>
    <scope>NUCLEOTIDE SEQUENCE [LARGE SCALE GENOMIC DNA]</scope>
    <source>
        <strain evidence="1 2">CCFEE 5184</strain>
    </source>
</reference>